<reference evidence="1 2" key="1">
    <citation type="submission" date="2020-05" db="EMBL/GenBank/DDBJ databases">
        <title>Genomic Encyclopedia of Type Strains, Phase IV (KMG-V): Genome sequencing to study the core and pangenomes of soil and plant-associated prokaryotes.</title>
        <authorList>
            <person name="Whitman W."/>
        </authorList>
    </citation>
    <scope>NUCLEOTIDE SEQUENCE [LARGE SCALE GENOMIC DNA]</scope>
    <source>
        <strain evidence="1 2">9A</strain>
    </source>
</reference>
<dbReference type="EMBL" id="JABSNP010000025">
    <property type="protein sequence ID" value="NRT21089.1"/>
    <property type="molecule type" value="Genomic_DNA"/>
</dbReference>
<comment type="caution">
    <text evidence="1">The sequence shown here is derived from an EMBL/GenBank/DDBJ whole genome shotgun (WGS) entry which is preliminary data.</text>
</comment>
<keyword evidence="2" id="KW-1185">Reference proteome</keyword>
<name>A0ABX2FVB8_9BACT</name>
<accession>A0ABX2FVB8</accession>
<organism evidence="1 2">
    <name type="scientific">Hymenobacter caeli</name>
    <dbReference type="NCBI Taxonomy" id="2735894"/>
    <lineage>
        <taxon>Bacteria</taxon>
        <taxon>Pseudomonadati</taxon>
        <taxon>Bacteroidota</taxon>
        <taxon>Cytophagia</taxon>
        <taxon>Cytophagales</taxon>
        <taxon>Hymenobacteraceae</taxon>
        <taxon>Hymenobacter</taxon>
    </lineage>
</organism>
<proteinExistence type="predicted"/>
<evidence type="ECO:0000313" key="1">
    <source>
        <dbReference type="EMBL" id="NRT21089.1"/>
    </source>
</evidence>
<dbReference type="Proteomes" id="UP000779507">
    <property type="component" value="Unassembled WGS sequence"/>
</dbReference>
<gene>
    <name evidence="1" type="ORF">HNP98_003934</name>
</gene>
<evidence type="ECO:0000313" key="2">
    <source>
        <dbReference type="Proteomes" id="UP000779507"/>
    </source>
</evidence>
<sequence length="29" mass="3426">MTAFLLLQKLVIYPLRRYSALVKLTLIFT</sequence>
<protein>
    <submittedName>
        <fullName evidence="1">Uncharacterized protein</fullName>
    </submittedName>
</protein>